<gene>
    <name evidence="2" type="ORF">K8V81_02165</name>
</gene>
<name>A0A921MTZ5_9MICO</name>
<keyword evidence="1" id="KW-0732">Signal</keyword>
<protein>
    <submittedName>
        <fullName evidence="2">Uncharacterized protein</fullName>
    </submittedName>
</protein>
<sequence>MKHVQRRTALVALAGLAVLGAAPAAFAEGNGGEVSESELKDARDLIAEIDSDLAAQGTSVSEQLALLEEETGETFSTGVQVQRRKVSEEDLLRAAVASIAASFTALNYKLAAELLIRSTKKSGALYIPKFGTRASNSPVISKIKKGAPLAG</sequence>
<evidence type="ECO:0000313" key="2">
    <source>
        <dbReference type="EMBL" id="HJG90510.1"/>
    </source>
</evidence>
<comment type="caution">
    <text evidence="2">The sequence shown here is derived from an EMBL/GenBank/DDBJ whole genome shotgun (WGS) entry which is preliminary data.</text>
</comment>
<dbReference type="InterPro" id="IPR006311">
    <property type="entry name" value="TAT_signal"/>
</dbReference>
<organism evidence="2 3">
    <name type="scientific">Brachybacterium massiliense</name>
    <dbReference type="NCBI Taxonomy" id="1755098"/>
    <lineage>
        <taxon>Bacteria</taxon>
        <taxon>Bacillati</taxon>
        <taxon>Actinomycetota</taxon>
        <taxon>Actinomycetes</taxon>
        <taxon>Micrococcales</taxon>
        <taxon>Dermabacteraceae</taxon>
        <taxon>Brachybacterium</taxon>
    </lineage>
</organism>
<dbReference type="PROSITE" id="PS51318">
    <property type="entry name" value="TAT"/>
    <property type="match status" value="1"/>
</dbReference>
<dbReference type="EMBL" id="DYUE01000057">
    <property type="protein sequence ID" value="HJG90510.1"/>
    <property type="molecule type" value="Genomic_DNA"/>
</dbReference>
<dbReference type="Proteomes" id="UP000742460">
    <property type="component" value="Unassembled WGS sequence"/>
</dbReference>
<accession>A0A921MTZ5</accession>
<feature type="signal peptide" evidence="1">
    <location>
        <begin position="1"/>
        <end position="27"/>
    </location>
</feature>
<feature type="chain" id="PRO_5036673875" evidence="1">
    <location>
        <begin position="28"/>
        <end position="151"/>
    </location>
</feature>
<proteinExistence type="predicted"/>
<evidence type="ECO:0000256" key="1">
    <source>
        <dbReference type="SAM" id="SignalP"/>
    </source>
</evidence>
<dbReference type="AlphaFoldDB" id="A0A921MTZ5"/>
<evidence type="ECO:0000313" key="3">
    <source>
        <dbReference type="Proteomes" id="UP000742460"/>
    </source>
</evidence>
<reference evidence="2" key="1">
    <citation type="journal article" date="2021" name="PeerJ">
        <title>Extensive microbial diversity within the chicken gut microbiome revealed by metagenomics and culture.</title>
        <authorList>
            <person name="Gilroy R."/>
            <person name="Ravi A."/>
            <person name="Getino M."/>
            <person name="Pursley I."/>
            <person name="Horton D.L."/>
            <person name="Alikhan N.F."/>
            <person name="Baker D."/>
            <person name="Gharbi K."/>
            <person name="Hall N."/>
            <person name="Watson M."/>
            <person name="Adriaenssens E.M."/>
            <person name="Foster-Nyarko E."/>
            <person name="Jarju S."/>
            <person name="Secka A."/>
            <person name="Antonio M."/>
            <person name="Oren A."/>
            <person name="Chaudhuri R.R."/>
            <person name="La Ragione R."/>
            <person name="Hildebrand F."/>
            <person name="Pallen M.J."/>
        </authorList>
    </citation>
    <scope>NUCLEOTIDE SEQUENCE</scope>
    <source>
        <strain evidence="2">ChiGjej5B5-22894</strain>
    </source>
</reference>
<reference evidence="2" key="2">
    <citation type="submission" date="2021-09" db="EMBL/GenBank/DDBJ databases">
        <authorList>
            <person name="Gilroy R."/>
        </authorList>
    </citation>
    <scope>NUCLEOTIDE SEQUENCE</scope>
    <source>
        <strain evidence="2">ChiGjej5B5-22894</strain>
    </source>
</reference>